<gene>
    <name evidence="14" type="ORF">EO244_16295</name>
</gene>
<dbReference type="InterPro" id="IPR018524">
    <property type="entry name" value="DNA/RNA_endonuclease_AS"/>
</dbReference>
<dbReference type="PROSITE" id="PS01070">
    <property type="entry name" value="NUCLEASE_NON_SPEC"/>
    <property type="match status" value="1"/>
</dbReference>
<evidence type="ECO:0000313" key="15">
    <source>
        <dbReference type="Proteomes" id="UP000289703"/>
    </source>
</evidence>
<evidence type="ECO:0000256" key="1">
    <source>
        <dbReference type="ARBA" id="ARBA00001946"/>
    </source>
</evidence>
<dbReference type="AlphaFoldDB" id="A0A4Q1JIN7"/>
<dbReference type="OrthoDB" id="9811262at2"/>
<evidence type="ECO:0000256" key="6">
    <source>
        <dbReference type="ARBA" id="ARBA00022801"/>
    </source>
</evidence>
<dbReference type="Proteomes" id="UP000289703">
    <property type="component" value="Unassembled WGS sequence"/>
</dbReference>
<keyword evidence="7" id="KW-0460">Magnesium</keyword>
<dbReference type="GO" id="GO:0003676">
    <property type="term" value="F:nucleic acid binding"/>
    <property type="evidence" value="ECO:0007669"/>
    <property type="project" value="InterPro"/>
</dbReference>
<dbReference type="InterPro" id="IPR044929">
    <property type="entry name" value="DNA/RNA_non-sp_Endonuclease_sf"/>
</dbReference>
<sequence length="299" mass="33655">MIKKFLLSLSLLISLSGFSQDYKYLPTHTGEIIKHKNYILSYSEKFEQAEWVAYELRSNETVGLIKRADDFRPDPVVKTGSANLDDYRGSGYDRGHLAPAADMGFSASAMSESFYMSNMSPQKPSFNRGIWKNLETQVRNWAKTYDNIYVVTGGVLKSGLACIGKNRVAVPENFYKIVFREKAGQSDMIAFLMANKNSEQPLSSFIVSVDELESLTGLNFFPQLPDDIENKLEAQHSAQNWDFGPCKANSMVLVKAKKQAEISKTKPYTGQCCGKTQNGSRCKRKATSGTRFCWQHKKK</sequence>
<feature type="binding site" evidence="9">
    <location>
        <position position="127"/>
    </location>
    <ligand>
        <name>Mg(2+)</name>
        <dbReference type="ChEBI" id="CHEBI:18420"/>
        <note>catalytic</note>
    </ligand>
</feature>
<evidence type="ECO:0000259" key="13">
    <source>
        <dbReference type="SMART" id="SM00892"/>
    </source>
</evidence>
<dbReference type="RefSeq" id="WP_129255749.1">
    <property type="nucleotide sequence ID" value="NZ_SAXA01000023.1"/>
</dbReference>
<organism evidence="14 15">
    <name type="scientific">Ancylomarina salipaludis</name>
    <dbReference type="NCBI Taxonomy" id="2501299"/>
    <lineage>
        <taxon>Bacteria</taxon>
        <taxon>Pseudomonadati</taxon>
        <taxon>Bacteroidota</taxon>
        <taxon>Bacteroidia</taxon>
        <taxon>Marinilabiliales</taxon>
        <taxon>Marinifilaceae</taxon>
        <taxon>Ancylomarina</taxon>
    </lineage>
</organism>
<feature type="chain" id="PRO_5020957759" description="Endonuclease" evidence="11">
    <location>
        <begin position="20"/>
        <end position="299"/>
    </location>
</feature>
<evidence type="ECO:0000256" key="3">
    <source>
        <dbReference type="ARBA" id="ARBA00022722"/>
    </source>
</evidence>
<evidence type="ECO:0000256" key="10">
    <source>
        <dbReference type="RuleBase" id="RU366055"/>
    </source>
</evidence>
<keyword evidence="11" id="KW-0732">Signal</keyword>
<dbReference type="EMBL" id="SAXA01000023">
    <property type="protein sequence ID" value="RXQ87630.1"/>
    <property type="molecule type" value="Genomic_DNA"/>
</dbReference>
<evidence type="ECO:0000313" key="14">
    <source>
        <dbReference type="EMBL" id="RXQ87630.1"/>
    </source>
</evidence>
<comment type="cofactor">
    <cofactor evidence="1 10">
        <name>Mg(2+)</name>
        <dbReference type="ChEBI" id="CHEBI:18420"/>
    </cofactor>
</comment>
<keyword evidence="5 10" id="KW-0255">Endonuclease</keyword>
<feature type="domain" description="DNA/RNA non-specific endonuclease/pyrophosphatase/phosphodiesterase" evidence="13">
    <location>
        <begin position="34"/>
        <end position="227"/>
    </location>
</feature>
<dbReference type="InterPro" id="IPR040255">
    <property type="entry name" value="Non-specific_endonuclease"/>
</dbReference>
<evidence type="ECO:0000256" key="8">
    <source>
        <dbReference type="PIRSR" id="PIRSR640255-1"/>
    </source>
</evidence>
<dbReference type="InterPro" id="IPR001604">
    <property type="entry name" value="Endo_G_ENPP1-like_dom"/>
</dbReference>
<reference evidence="14 15" key="1">
    <citation type="submission" date="2019-01" db="EMBL/GenBank/DDBJ databases">
        <title>Ancylomarina salipaludis sp. nov., isolated from a salt marsh.</title>
        <authorList>
            <person name="Yoon J.-H."/>
        </authorList>
    </citation>
    <scope>NUCLEOTIDE SEQUENCE [LARGE SCALE GENOMIC DNA]</scope>
    <source>
        <strain evidence="14 15">SHSM-M15</strain>
    </source>
</reference>
<dbReference type="GO" id="GO:0016787">
    <property type="term" value="F:hydrolase activity"/>
    <property type="evidence" value="ECO:0007669"/>
    <property type="project" value="UniProtKB-KW"/>
</dbReference>
<evidence type="ECO:0000256" key="4">
    <source>
        <dbReference type="ARBA" id="ARBA00022723"/>
    </source>
</evidence>
<evidence type="ECO:0000256" key="9">
    <source>
        <dbReference type="PIRSR" id="PIRSR640255-2"/>
    </source>
</evidence>
<feature type="signal peptide" evidence="11">
    <location>
        <begin position="1"/>
        <end position="19"/>
    </location>
</feature>
<dbReference type="CDD" id="cd00091">
    <property type="entry name" value="NUC"/>
    <property type="match status" value="1"/>
</dbReference>
<name>A0A4Q1JIN7_9BACT</name>
<dbReference type="Gene3D" id="3.40.570.10">
    <property type="entry name" value="Extracellular Endonuclease, subunit A"/>
    <property type="match status" value="1"/>
</dbReference>
<dbReference type="Pfam" id="PF01223">
    <property type="entry name" value="Endonuclease_NS"/>
    <property type="match status" value="1"/>
</dbReference>
<accession>A0A4Q1JIN7</accession>
<dbReference type="GO" id="GO:0004519">
    <property type="term" value="F:endonuclease activity"/>
    <property type="evidence" value="ECO:0007669"/>
    <property type="project" value="UniProtKB-UniRule"/>
</dbReference>
<evidence type="ECO:0000256" key="5">
    <source>
        <dbReference type="ARBA" id="ARBA00022759"/>
    </source>
</evidence>
<dbReference type="PANTHER" id="PTHR13966">
    <property type="entry name" value="ENDONUCLEASE RELATED"/>
    <property type="match status" value="1"/>
</dbReference>
<keyword evidence="3 10" id="KW-0540">Nuclease</keyword>
<dbReference type="PANTHER" id="PTHR13966:SF5">
    <property type="entry name" value="ENDONUCLEASE G, MITOCHONDRIAL"/>
    <property type="match status" value="1"/>
</dbReference>
<dbReference type="SMART" id="SM00892">
    <property type="entry name" value="Endonuclease_NS"/>
    <property type="match status" value="1"/>
</dbReference>
<dbReference type="EC" id="3.1.30.-" evidence="10"/>
<protein>
    <recommendedName>
        <fullName evidence="10">Endonuclease</fullName>
        <ecNumber evidence="10">3.1.30.-</ecNumber>
    </recommendedName>
</protein>
<dbReference type="GO" id="GO:0046872">
    <property type="term" value="F:metal ion binding"/>
    <property type="evidence" value="ECO:0007669"/>
    <property type="project" value="UniProtKB-KW"/>
</dbReference>
<feature type="domain" description="ENPP1-3/EXOG-like endonuclease/phosphodiesterase" evidence="12">
    <location>
        <begin position="35"/>
        <end position="227"/>
    </location>
</feature>
<dbReference type="SUPFAM" id="SSF54060">
    <property type="entry name" value="His-Me finger endonucleases"/>
    <property type="match status" value="1"/>
</dbReference>
<comment type="caution">
    <text evidence="14">The sequence shown here is derived from an EMBL/GenBank/DDBJ whole genome shotgun (WGS) entry which is preliminary data.</text>
</comment>
<comment type="similarity">
    <text evidence="2 10">Belongs to the DNA/RNA non-specific endonuclease family.</text>
</comment>
<evidence type="ECO:0000256" key="7">
    <source>
        <dbReference type="ARBA" id="ARBA00022842"/>
    </source>
</evidence>
<dbReference type="InterPro" id="IPR044925">
    <property type="entry name" value="His-Me_finger_sf"/>
</dbReference>
<keyword evidence="4 9" id="KW-0479">Metal-binding</keyword>
<keyword evidence="6 10" id="KW-0378">Hydrolase</keyword>
<evidence type="ECO:0000256" key="11">
    <source>
        <dbReference type="SAM" id="SignalP"/>
    </source>
</evidence>
<keyword evidence="15" id="KW-1185">Reference proteome</keyword>
<evidence type="ECO:0000259" key="12">
    <source>
        <dbReference type="SMART" id="SM00477"/>
    </source>
</evidence>
<feature type="active site" description="Proton acceptor" evidence="8">
    <location>
        <position position="96"/>
    </location>
</feature>
<dbReference type="SMART" id="SM00477">
    <property type="entry name" value="NUC"/>
    <property type="match status" value="1"/>
</dbReference>
<proteinExistence type="inferred from homology"/>
<evidence type="ECO:0000256" key="2">
    <source>
        <dbReference type="ARBA" id="ARBA00010052"/>
    </source>
</evidence>
<dbReference type="InterPro" id="IPR020821">
    <property type="entry name" value="ENPP1-3/EXOG-like_nuc-like"/>
</dbReference>